<organism evidence="2 3">
    <name type="scientific">Dichotomopilus funicola</name>
    <dbReference type="NCBI Taxonomy" id="1934379"/>
    <lineage>
        <taxon>Eukaryota</taxon>
        <taxon>Fungi</taxon>
        <taxon>Dikarya</taxon>
        <taxon>Ascomycota</taxon>
        <taxon>Pezizomycotina</taxon>
        <taxon>Sordariomycetes</taxon>
        <taxon>Sordariomycetidae</taxon>
        <taxon>Sordariales</taxon>
        <taxon>Chaetomiaceae</taxon>
        <taxon>Dichotomopilus</taxon>
    </lineage>
</organism>
<dbReference type="AlphaFoldDB" id="A0AAN6V198"/>
<accession>A0AAN6V198</accession>
<feature type="compositionally biased region" description="Polar residues" evidence="1">
    <location>
        <begin position="1"/>
        <end position="12"/>
    </location>
</feature>
<gene>
    <name evidence="2" type="ORF">C8A04DRAFT_29393</name>
</gene>
<evidence type="ECO:0000313" key="2">
    <source>
        <dbReference type="EMBL" id="KAK4142992.1"/>
    </source>
</evidence>
<feature type="region of interest" description="Disordered" evidence="1">
    <location>
        <begin position="1"/>
        <end position="28"/>
    </location>
</feature>
<dbReference type="GeneID" id="87817606"/>
<evidence type="ECO:0000256" key="1">
    <source>
        <dbReference type="SAM" id="MobiDB-lite"/>
    </source>
</evidence>
<comment type="caution">
    <text evidence="2">The sequence shown here is derived from an EMBL/GenBank/DDBJ whole genome shotgun (WGS) entry which is preliminary data.</text>
</comment>
<name>A0AAN6V198_9PEZI</name>
<dbReference type="RefSeq" id="XP_062636363.1">
    <property type="nucleotide sequence ID" value="XM_062780993.1"/>
</dbReference>
<reference evidence="2" key="1">
    <citation type="journal article" date="2023" name="Mol. Phylogenet. Evol.">
        <title>Genome-scale phylogeny and comparative genomics of the fungal order Sordariales.</title>
        <authorList>
            <person name="Hensen N."/>
            <person name="Bonometti L."/>
            <person name="Westerberg I."/>
            <person name="Brannstrom I.O."/>
            <person name="Guillou S."/>
            <person name="Cros-Aarteil S."/>
            <person name="Calhoun S."/>
            <person name="Haridas S."/>
            <person name="Kuo A."/>
            <person name="Mondo S."/>
            <person name="Pangilinan J."/>
            <person name="Riley R."/>
            <person name="LaButti K."/>
            <person name="Andreopoulos B."/>
            <person name="Lipzen A."/>
            <person name="Chen C."/>
            <person name="Yan M."/>
            <person name="Daum C."/>
            <person name="Ng V."/>
            <person name="Clum A."/>
            <person name="Steindorff A."/>
            <person name="Ohm R.A."/>
            <person name="Martin F."/>
            <person name="Silar P."/>
            <person name="Natvig D.O."/>
            <person name="Lalanne C."/>
            <person name="Gautier V."/>
            <person name="Ament-Velasquez S.L."/>
            <person name="Kruys A."/>
            <person name="Hutchinson M.I."/>
            <person name="Powell A.J."/>
            <person name="Barry K."/>
            <person name="Miller A.N."/>
            <person name="Grigoriev I.V."/>
            <person name="Debuchy R."/>
            <person name="Gladieux P."/>
            <person name="Hiltunen Thoren M."/>
            <person name="Johannesson H."/>
        </authorList>
    </citation>
    <scope>NUCLEOTIDE SEQUENCE</scope>
    <source>
        <strain evidence="2">CBS 141.50</strain>
    </source>
</reference>
<evidence type="ECO:0000313" key="3">
    <source>
        <dbReference type="Proteomes" id="UP001302676"/>
    </source>
</evidence>
<dbReference type="Proteomes" id="UP001302676">
    <property type="component" value="Unassembled WGS sequence"/>
</dbReference>
<keyword evidence="3" id="KW-1185">Reference proteome</keyword>
<dbReference type="EMBL" id="MU853591">
    <property type="protein sequence ID" value="KAK4142992.1"/>
    <property type="molecule type" value="Genomic_DNA"/>
</dbReference>
<reference evidence="2" key="2">
    <citation type="submission" date="2023-05" db="EMBL/GenBank/DDBJ databases">
        <authorList>
            <consortium name="Lawrence Berkeley National Laboratory"/>
            <person name="Steindorff A."/>
            <person name="Hensen N."/>
            <person name="Bonometti L."/>
            <person name="Westerberg I."/>
            <person name="Brannstrom I.O."/>
            <person name="Guillou S."/>
            <person name="Cros-Aarteil S."/>
            <person name="Calhoun S."/>
            <person name="Haridas S."/>
            <person name="Kuo A."/>
            <person name="Mondo S."/>
            <person name="Pangilinan J."/>
            <person name="Riley R."/>
            <person name="Labutti K."/>
            <person name="Andreopoulos B."/>
            <person name="Lipzen A."/>
            <person name="Chen C."/>
            <person name="Yanf M."/>
            <person name="Daum C."/>
            <person name="Ng V."/>
            <person name="Clum A."/>
            <person name="Ohm R."/>
            <person name="Martin F."/>
            <person name="Silar P."/>
            <person name="Natvig D."/>
            <person name="Lalanne C."/>
            <person name="Gautier V."/>
            <person name="Ament-Velasquez S.L."/>
            <person name="Kruys A."/>
            <person name="Hutchinson M.I."/>
            <person name="Powell A.J."/>
            <person name="Barry K."/>
            <person name="Miller A.N."/>
            <person name="Grigoriev I.V."/>
            <person name="Debuchy R."/>
            <person name="Gladieux P."/>
            <person name="Thoren M.H."/>
            <person name="Johannesson H."/>
        </authorList>
    </citation>
    <scope>NUCLEOTIDE SEQUENCE</scope>
    <source>
        <strain evidence="2">CBS 141.50</strain>
    </source>
</reference>
<proteinExistence type="predicted"/>
<protein>
    <submittedName>
        <fullName evidence="2">Uncharacterized protein</fullName>
    </submittedName>
</protein>
<sequence>MAPDLTPSNAGTVSKADATSMPPGWTDTYAEMGGDEEWGSVNGTGAHTSVALGLGKATPLLGRKLGEGGVLYFFAGDAKPGNIYFWEPDMGEVFRVTEPGDVDGIKKLIAAGKFKEIKREEVDGASSEQKEVRLEAFFRAEGLLE</sequence>